<name>A0A100VZD0_9MYCO</name>
<organism evidence="1 2">
    <name type="scientific">Mycolicibacterium brisbanense</name>
    <dbReference type="NCBI Taxonomy" id="146020"/>
    <lineage>
        <taxon>Bacteria</taxon>
        <taxon>Bacillati</taxon>
        <taxon>Actinomycetota</taxon>
        <taxon>Actinomycetes</taxon>
        <taxon>Mycobacteriales</taxon>
        <taxon>Mycobacteriaceae</taxon>
        <taxon>Mycolicibacterium</taxon>
    </lineage>
</organism>
<accession>A0A100VZD0</accession>
<gene>
    <name evidence="1" type="ORF">RMCB_2797</name>
</gene>
<reference evidence="2" key="2">
    <citation type="submission" date="2016-02" db="EMBL/GenBank/DDBJ databases">
        <title>Draft genome sequence of five rapidly growing Mycobacterium species.</title>
        <authorList>
            <person name="Katahira K."/>
            <person name="Gotou Y."/>
            <person name="Iida K."/>
            <person name="Ogura Y."/>
            <person name="Hayashi T."/>
        </authorList>
    </citation>
    <scope>NUCLEOTIDE SEQUENCE [LARGE SCALE GENOMIC DNA]</scope>
    <source>
        <strain evidence="2">JCM15654</strain>
    </source>
</reference>
<dbReference type="EMBL" id="BCSX01000024">
    <property type="protein sequence ID" value="GAS88701.1"/>
    <property type="molecule type" value="Genomic_DNA"/>
</dbReference>
<protein>
    <submittedName>
        <fullName evidence="1">Mannitol dehydrogenase</fullName>
    </submittedName>
</protein>
<proteinExistence type="predicted"/>
<comment type="caution">
    <text evidence="1">The sequence shown here is derived from an EMBL/GenBank/DDBJ whole genome shotgun (WGS) entry which is preliminary data.</text>
</comment>
<evidence type="ECO:0000313" key="1">
    <source>
        <dbReference type="EMBL" id="GAS88701.1"/>
    </source>
</evidence>
<keyword evidence="2" id="KW-1185">Reference proteome</keyword>
<sequence length="73" mass="8525">MNLRCVIDMQHFLLRVRIIENLEEVAEQFCARFSTSSGFQLSLNQWREMPGDSQRLFGVIDRAEGGLQVWTIH</sequence>
<dbReference type="AlphaFoldDB" id="A0A100VZD0"/>
<evidence type="ECO:0000313" key="2">
    <source>
        <dbReference type="Proteomes" id="UP000069620"/>
    </source>
</evidence>
<dbReference type="Proteomes" id="UP000069620">
    <property type="component" value="Unassembled WGS sequence"/>
</dbReference>
<dbReference type="STRING" id="146020.RMCB_2797"/>
<reference evidence="2" key="1">
    <citation type="journal article" date="2016" name="Genome Announc.">
        <title>Draft Genome Sequences of Five Rapidly Growing Mycobacterium Species, M. thermoresistibile, M. fortuitum subsp. acetamidolyticum, M. canariasense, M. brisbanense, and M. novocastrense.</title>
        <authorList>
            <person name="Katahira K."/>
            <person name="Ogura Y."/>
            <person name="Gotoh Y."/>
            <person name="Hayashi T."/>
        </authorList>
    </citation>
    <scope>NUCLEOTIDE SEQUENCE [LARGE SCALE GENOMIC DNA]</scope>
    <source>
        <strain evidence="2">JCM15654</strain>
    </source>
</reference>